<proteinExistence type="predicted"/>
<evidence type="ECO:0000256" key="3">
    <source>
        <dbReference type="PROSITE-ProRule" id="PRU00339"/>
    </source>
</evidence>
<dbReference type="SUPFAM" id="SSF48452">
    <property type="entry name" value="TPR-like"/>
    <property type="match status" value="1"/>
</dbReference>
<dbReference type="InterPro" id="IPR016181">
    <property type="entry name" value="Acyl_CoA_acyltransferase"/>
</dbReference>
<dbReference type="PANTHER" id="PTHR44858:SF1">
    <property type="entry name" value="UDP-N-ACETYLGLUCOSAMINE--PEPTIDE N-ACETYLGLUCOSAMINYLTRANSFERASE SPINDLY-RELATED"/>
    <property type="match status" value="1"/>
</dbReference>
<dbReference type="Pfam" id="PF13480">
    <property type="entry name" value="Acetyltransf_6"/>
    <property type="match status" value="1"/>
</dbReference>
<evidence type="ECO:0000256" key="1">
    <source>
        <dbReference type="ARBA" id="ARBA00022737"/>
    </source>
</evidence>
<dbReference type="Gene3D" id="3.40.630.30">
    <property type="match status" value="1"/>
</dbReference>
<dbReference type="InterPro" id="IPR038740">
    <property type="entry name" value="BioF2-like_GNAT_dom"/>
</dbReference>
<feature type="repeat" description="TPR" evidence="3">
    <location>
        <begin position="485"/>
        <end position="518"/>
    </location>
</feature>
<reference evidence="5" key="1">
    <citation type="submission" date="2020-02" db="EMBL/GenBank/DDBJ databases">
        <title>Draft genome sequence of Candidatus Afipia apatlaquensis IBT-C3, a potential strain for decolorization of textile dyes.</title>
        <authorList>
            <person name="Sanchez-Reyes A."/>
            <person name="Breton-Deval L."/>
            <person name="Mangelson H."/>
            <person name="Sanchez-Flores A."/>
        </authorList>
    </citation>
    <scope>NUCLEOTIDE SEQUENCE [LARGE SCALE GENOMIC DNA]</scope>
    <source>
        <strain evidence="5">IBT-C3</strain>
    </source>
</reference>
<dbReference type="PANTHER" id="PTHR44858">
    <property type="entry name" value="TETRATRICOPEPTIDE REPEAT PROTEIN 6"/>
    <property type="match status" value="1"/>
</dbReference>
<sequence length="541" mass="61792">MHVDVIKSRDMLLRVRSNWEVVYQADPEAQLYMSWTWIAGWFEKLGCQWIVLAAKTDANSPDYDGFFPLQLRTEQRRDGTFHNELRTGGGYFAGYTGFICDPQYEKDIITAFADQTKRLNWTRLHLENIFASPERLTLFLNQFPSPGFITEKIQRPDDGDGIDHDIYVYVNLPDSWDAFLYERLDTKARRNARAALRQAEDVEYKITTPTAETIEDDIEALLKFWELQWAAKLAARYNPRLPYGMMNNFRNMLRCCFADNALYLPILWQGENRIGIQASLVDWKNRSLISLLNGRDLNVKRPPPGFVLHLQCVRWGIENGFAVYDLQTGDFPYKYDFGGIERRVECLRVSTCDQRNLRGTLEPLTLPVVFDRALRMKKEGSLEGAAQACRQILDADPRHADAAQLLKSLDAERRRAVPANLATAKGFHQRGQIAEAERAYRAILEAEPKHADAMYLLGVALLQQHKYEAAEQQLRQAIGLQPAVATLHYNRGIALQQLGRHQEALSSFDSALALKPDYSLALAQRNSILKTAPHIGLDQSL</sequence>
<feature type="domain" description="BioF2-like acetyltransferase" evidence="4">
    <location>
        <begin position="187"/>
        <end position="334"/>
    </location>
</feature>
<keyword evidence="6" id="KW-1185">Reference proteome</keyword>
<protein>
    <submittedName>
        <fullName evidence="5">GNAT family N-acetyltransferase</fullName>
    </submittedName>
</protein>
<dbReference type="SUPFAM" id="SSF55729">
    <property type="entry name" value="Acyl-CoA N-acyltransferases (Nat)"/>
    <property type="match status" value="1"/>
</dbReference>
<dbReference type="EMBL" id="JAAMRR010000874">
    <property type="protein sequence ID" value="NGX96872.1"/>
    <property type="molecule type" value="Genomic_DNA"/>
</dbReference>
<accession>A0A7C9VM96</accession>
<dbReference type="Proteomes" id="UP000480266">
    <property type="component" value="Unassembled WGS sequence"/>
</dbReference>
<dbReference type="GO" id="GO:0016740">
    <property type="term" value="F:transferase activity"/>
    <property type="evidence" value="ECO:0007669"/>
    <property type="project" value="UniProtKB-KW"/>
</dbReference>
<keyword evidence="1" id="KW-0677">Repeat</keyword>
<evidence type="ECO:0000313" key="6">
    <source>
        <dbReference type="Proteomes" id="UP000480266"/>
    </source>
</evidence>
<dbReference type="SMART" id="SM00028">
    <property type="entry name" value="TPR"/>
    <property type="match status" value="3"/>
</dbReference>
<dbReference type="Pfam" id="PF13432">
    <property type="entry name" value="TPR_16"/>
    <property type="match status" value="1"/>
</dbReference>
<organism evidence="5 6">
    <name type="scientific">Candidatus Afipia apatlaquensis</name>
    <dbReference type="NCBI Taxonomy" id="2712852"/>
    <lineage>
        <taxon>Bacteria</taxon>
        <taxon>Pseudomonadati</taxon>
        <taxon>Pseudomonadota</taxon>
        <taxon>Alphaproteobacteria</taxon>
        <taxon>Hyphomicrobiales</taxon>
        <taxon>Nitrobacteraceae</taxon>
        <taxon>Afipia</taxon>
    </lineage>
</organism>
<evidence type="ECO:0000313" key="5">
    <source>
        <dbReference type="EMBL" id="NGX96872.1"/>
    </source>
</evidence>
<dbReference type="Gene3D" id="1.25.40.10">
    <property type="entry name" value="Tetratricopeptide repeat domain"/>
    <property type="match status" value="2"/>
</dbReference>
<keyword evidence="2 3" id="KW-0802">TPR repeat</keyword>
<feature type="repeat" description="TPR" evidence="3">
    <location>
        <begin position="451"/>
        <end position="484"/>
    </location>
</feature>
<dbReference type="InterPro" id="IPR019734">
    <property type="entry name" value="TPR_rpt"/>
</dbReference>
<dbReference type="InterPro" id="IPR011990">
    <property type="entry name" value="TPR-like_helical_dom_sf"/>
</dbReference>
<dbReference type="PROSITE" id="PS50293">
    <property type="entry name" value="TPR_REGION"/>
    <property type="match status" value="1"/>
</dbReference>
<name>A0A7C9VM96_9BRAD</name>
<comment type="caution">
    <text evidence="5">The sequence shown here is derived from an EMBL/GenBank/DDBJ whole genome shotgun (WGS) entry which is preliminary data.</text>
</comment>
<dbReference type="PROSITE" id="PS50005">
    <property type="entry name" value="TPR"/>
    <property type="match status" value="2"/>
</dbReference>
<gene>
    <name evidence="5" type="ORF">G4V63_17150</name>
</gene>
<dbReference type="AlphaFoldDB" id="A0A7C9VM96"/>
<evidence type="ECO:0000256" key="2">
    <source>
        <dbReference type="ARBA" id="ARBA00022803"/>
    </source>
</evidence>
<evidence type="ECO:0000259" key="4">
    <source>
        <dbReference type="Pfam" id="PF13480"/>
    </source>
</evidence>
<dbReference type="InterPro" id="IPR050498">
    <property type="entry name" value="Ycf3"/>
</dbReference>